<dbReference type="Pfam" id="PF00698">
    <property type="entry name" value="Acyl_transf_1"/>
    <property type="match status" value="1"/>
</dbReference>
<dbReference type="Pfam" id="PF02801">
    <property type="entry name" value="Ketoacyl-synt_C"/>
    <property type="match status" value="1"/>
</dbReference>
<feature type="domain" description="Carrier" evidence="7">
    <location>
        <begin position="2943"/>
        <end position="3018"/>
    </location>
</feature>
<dbReference type="InterPro" id="IPR020806">
    <property type="entry name" value="PKS_PP-bd"/>
</dbReference>
<dbReference type="InterPro" id="IPR001227">
    <property type="entry name" value="Ac_transferase_dom_sf"/>
</dbReference>
<evidence type="ECO:0000256" key="6">
    <source>
        <dbReference type="SAM" id="MobiDB-lite"/>
    </source>
</evidence>
<dbReference type="InterPro" id="IPR001242">
    <property type="entry name" value="Condensation_dom"/>
</dbReference>
<dbReference type="Pfam" id="PF22621">
    <property type="entry name" value="CurL-like_PKS_C"/>
    <property type="match status" value="1"/>
</dbReference>
<dbReference type="PANTHER" id="PTHR45527:SF1">
    <property type="entry name" value="FATTY ACID SYNTHASE"/>
    <property type="match status" value="1"/>
</dbReference>
<comment type="similarity">
    <text evidence="5">In the C-terminal section; belongs to the NRP synthetase family.</text>
</comment>
<dbReference type="Gene3D" id="3.40.47.10">
    <property type="match status" value="1"/>
</dbReference>
<organism evidence="9 10">
    <name type="scientific">Kutzneria chonburiensis</name>
    <dbReference type="NCBI Taxonomy" id="1483604"/>
    <lineage>
        <taxon>Bacteria</taxon>
        <taxon>Bacillati</taxon>
        <taxon>Actinomycetota</taxon>
        <taxon>Actinomycetes</taxon>
        <taxon>Pseudonocardiales</taxon>
        <taxon>Pseudonocardiaceae</taxon>
        <taxon>Kutzneria</taxon>
    </lineage>
</organism>
<dbReference type="SUPFAM" id="SSF55048">
    <property type="entry name" value="Probable ACP-binding domain of malonyl-CoA ACP transacylase"/>
    <property type="match status" value="1"/>
</dbReference>
<evidence type="ECO:0000256" key="3">
    <source>
        <dbReference type="ARBA" id="ARBA00022553"/>
    </source>
</evidence>
<feature type="domain" description="Ketosynthase family 3 (KS3)" evidence="8">
    <location>
        <begin position="643"/>
        <end position="1065"/>
    </location>
</feature>
<dbReference type="Proteomes" id="UP001589810">
    <property type="component" value="Unassembled WGS sequence"/>
</dbReference>
<dbReference type="InterPro" id="IPR006162">
    <property type="entry name" value="Ppantetheine_attach_site"/>
</dbReference>
<comment type="cofactor">
    <cofactor evidence="1">
        <name>pantetheine 4'-phosphate</name>
        <dbReference type="ChEBI" id="CHEBI:47942"/>
    </cofactor>
</comment>
<dbReference type="Pfam" id="PF00550">
    <property type="entry name" value="PP-binding"/>
    <property type="match status" value="3"/>
</dbReference>
<dbReference type="PROSITE" id="PS00012">
    <property type="entry name" value="PHOSPHOPANTETHEINE"/>
    <property type="match status" value="1"/>
</dbReference>
<dbReference type="SMART" id="SM00827">
    <property type="entry name" value="PKS_AT"/>
    <property type="match status" value="1"/>
</dbReference>
<dbReference type="InterPro" id="IPR014031">
    <property type="entry name" value="Ketoacyl_synth_C"/>
</dbReference>
<reference evidence="9 10" key="1">
    <citation type="submission" date="2024-09" db="EMBL/GenBank/DDBJ databases">
        <authorList>
            <person name="Sun Q."/>
            <person name="Mori K."/>
        </authorList>
    </citation>
    <scope>NUCLEOTIDE SEQUENCE [LARGE SCALE GENOMIC DNA]</scope>
    <source>
        <strain evidence="9 10">TBRC 1432</strain>
    </source>
</reference>
<dbReference type="SUPFAM" id="SSF47336">
    <property type="entry name" value="ACP-like"/>
    <property type="match status" value="3"/>
</dbReference>
<evidence type="ECO:0000259" key="7">
    <source>
        <dbReference type="PROSITE" id="PS50075"/>
    </source>
</evidence>
<dbReference type="InterPro" id="IPR036661">
    <property type="entry name" value="Luciferase-like_sf"/>
</dbReference>
<dbReference type="Gene3D" id="1.10.1200.10">
    <property type="entry name" value="ACP-like"/>
    <property type="match status" value="3"/>
</dbReference>
<dbReference type="NCBIfam" id="TIGR01733">
    <property type="entry name" value="AA-adenyl-dom"/>
    <property type="match status" value="1"/>
</dbReference>
<dbReference type="SUPFAM" id="SSF53901">
    <property type="entry name" value="Thiolase-like"/>
    <property type="match status" value="1"/>
</dbReference>
<evidence type="ECO:0000313" key="10">
    <source>
        <dbReference type="Proteomes" id="UP001589810"/>
    </source>
</evidence>
<dbReference type="NCBIfam" id="TIGR04020">
    <property type="entry name" value="seco_metab_LLM"/>
    <property type="match status" value="1"/>
</dbReference>
<dbReference type="InterPro" id="IPR020841">
    <property type="entry name" value="PKS_Beta-ketoAc_synthase_dom"/>
</dbReference>
<dbReference type="PANTHER" id="PTHR45527">
    <property type="entry name" value="NONRIBOSOMAL PEPTIDE SYNTHETASE"/>
    <property type="match status" value="1"/>
</dbReference>
<dbReference type="InterPro" id="IPR011251">
    <property type="entry name" value="Luciferase-like_dom"/>
</dbReference>
<dbReference type="Pfam" id="PF00668">
    <property type="entry name" value="Condensation"/>
    <property type="match status" value="1"/>
</dbReference>
<accession>A0ABV6MR55</accession>
<dbReference type="SUPFAM" id="SSF52151">
    <property type="entry name" value="FabD/lysophospholipase-like"/>
    <property type="match status" value="1"/>
</dbReference>
<evidence type="ECO:0000313" key="9">
    <source>
        <dbReference type="EMBL" id="MFC0542577.1"/>
    </source>
</evidence>
<dbReference type="InterPro" id="IPR042099">
    <property type="entry name" value="ANL_N_sf"/>
</dbReference>
<gene>
    <name evidence="9" type="ORF">ACFFH7_13860</name>
</gene>
<dbReference type="Gene3D" id="3.20.20.30">
    <property type="entry name" value="Luciferase-like domain"/>
    <property type="match status" value="1"/>
</dbReference>
<dbReference type="InterPro" id="IPR016036">
    <property type="entry name" value="Malonyl_transacylase_ACP-bd"/>
</dbReference>
<dbReference type="InterPro" id="IPR045851">
    <property type="entry name" value="AMP-bd_C_sf"/>
</dbReference>
<dbReference type="PROSITE" id="PS50075">
    <property type="entry name" value="CARRIER"/>
    <property type="match status" value="3"/>
</dbReference>
<name>A0ABV6MR55_9PSEU</name>
<keyword evidence="3" id="KW-0597">Phosphoprotein</keyword>
<dbReference type="PROSITE" id="PS00606">
    <property type="entry name" value="KS3_1"/>
    <property type="match status" value="1"/>
</dbReference>
<feature type="domain" description="Carrier" evidence="7">
    <location>
        <begin position="1474"/>
        <end position="1549"/>
    </location>
</feature>
<dbReference type="Pfam" id="PF13193">
    <property type="entry name" value="AMP-binding_C"/>
    <property type="match status" value="2"/>
</dbReference>
<dbReference type="SUPFAM" id="SSF56801">
    <property type="entry name" value="Acetyl-CoA synthetase-like"/>
    <property type="match status" value="2"/>
</dbReference>
<dbReference type="InterPro" id="IPR016035">
    <property type="entry name" value="Acyl_Trfase/lysoPLipase"/>
</dbReference>
<dbReference type="Gene3D" id="3.30.70.250">
    <property type="entry name" value="Malonyl-CoA ACP transacylase, ACP-binding"/>
    <property type="match status" value="1"/>
</dbReference>
<evidence type="ECO:0000256" key="4">
    <source>
        <dbReference type="ARBA" id="ARBA00022679"/>
    </source>
</evidence>
<dbReference type="Gene3D" id="3.30.559.30">
    <property type="entry name" value="Nonribosomal peptide synthetase, condensation domain"/>
    <property type="match status" value="1"/>
</dbReference>
<dbReference type="SMART" id="SM00823">
    <property type="entry name" value="PKS_PP"/>
    <property type="match status" value="3"/>
</dbReference>
<dbReference type="InterPro" id="IPR000873">
    <property type="entry name" value="AMP-dep_synth/lig_dom"/>
</dbReference>
<dbReference type="Gene3D" id="3.40.366.10">
    <property type="entry name" value="Malonyl-Coenzyme A Acyl Carrier Protein, domain 2"/>
    <property type="match status" value="1"/>
</dbReference>
<dbReference type="Pfam" id="PF00109">
    <property type="entry name" value="ketoacyl-synt"/>
    <property type="match status" value="1"/>
</dbReference>
<dbReference type="Gene3D" id="3.40.50.12780">
    <property type="entry name" value="N-terminal domain of ligase-like"/>
    <property type="match status" value="1"/>
</dbReference>
<keyword evidence="10" id="KW-1185">Reference proteome</keyword>
<dbReference type="SMART" id="SM00825">
    <property type="entry name" value="PKS_KS"/>
    <property type="match status" value="1"/>
</dbReference>
<dbReference type="CDD" id="cd00833">
    <property type="entry name" value="PKS"/>
    <property type="match status" value="1"/>
</dbReference>
<sequence length="3021" mass="322527">MPLALSRGPRLVLAADEPRDAVAALLRAAQEFPENGVVTVNADGSSTRLPYRDLLSRSRRLLGGLRAAGVLRGDHVLLQGLPLADFFPAFWACVLGGAKPVAIADPVPSSRTGPVVSRVVDTWELLRRPIVVTDAHGVDALPETVGDRAQDIACLDGDPDEPLHRPSEDDTAVLMLSSGSTGAAKAVQLTHRALAEFAAGTRRELGITPSDTSLNWLPVDNSGSFLLYHVLEVFVGCDNVQTPTDLVLGEPLRWLDLVAEHRANHTWAPMFGYQLVSDALAAEPGRSWDLTCLRTLVSGGEQITRPAVARFLAATTQFGVPSDAFRPAWGMAETTTGITWGRLTADRGWHTVLKSSLAGRLRQADPGVAEQDALTFVSVGRPAPGAEVRVTDQAGAVRPEWHIGRLQVRGNRITPGYAEDPAATGSSFVDGWLDTGDLAYIADGEVVITGRAKDIVILNGHNHYCHEIEAVAGTVPGVTAAAAVGVPDDQHGTERLVVFVVAGRAIAAEVKAAVFDRLRLTASRVIVLPDTEFPRTSSGKVRRVELRERLLAGEYDLPANPLDTVRAVVRDLVGADVDDHTPFYELGLTSVTLSQARVRLAKELGMPVGPTVLFEHPTVAALAAHLVGDRPVEDRSDTDTAADDRIAIIGMAARFPGADNIDEFWANLRHGVDSVRVFTAGELADAGVPVAVTEAAGFRPVAGVLDDVTGFDAEFFGVSPREAELTAPAHRLFLQCCHHALEHGGYPAGFDGRIGVFAGSGMQLYGHQDGVGPAFDAEHAMQAAIGGEPDFLASRVAYRLGLTGPAIGVQTACSTSLVAVHLAVQALLTGDADLALAGAAAVRVPQERGYRHEPGSILSESGRCRTFDADADGTVGGNGVAAVLLKRLDQAIADGDTVHAVILGSAVNNDGASKVGFTAPGVAGQAAVVRAAHRRAGVAADSISYVEAHGTGTRLGDPIELSALREAFGNAPGTGFCAIGSVKPNIGHLDTCAGMAGLIKTVLMLRHGEIVPTLNFHTPNPDLGLEGSPFTPAVARQPWVCTGPRRAGVSAFGVGGTNAHVVLEQAPPQRDAVPPRAVVLPLSAKNPDSLARLVVRVADHLDAHPTLVPADLVTTLGLGRAHHAHRVAVVGESARDLAAALRTRPVAEPSPATALVFAFSGQGGSYPGMADMLRADFPAVRELLDRPGSAQVAQFALQVAQARVWHSFGIEPTMVVGHSIGELAALCVAGAFSYEDGLRFVTRRCELMASTAAGGMIAVLADANTARHIADRSGAEIAAVNGNDRHVLCGAPETMDAAITLLDREDIRWRRLSVDRAYHSSLMDPVLPDLRRAASKLSLCPLKIPVVSSLDGAVLPTGALLTPDHLVQHARRPVRFDLALATTVRLGAQRFLDLGPDGGVASLGRQALPGTVWHATQRRSGSHQVLPALADLYEAGFPVTWHPLATGGRRLPLPTYPFHTKPFPPVSEATPMNDFALAEVQALVGHRLGIPATEVAPDRTFLEQGADSLSMMALVRGVADRHGVQIPVRDLFAEVDTPRKLAALLPAPTAAASPAHLASVVVPAASTSPLEVPPAPPAVVTTTSLRGGASDVVRHLVERQLSVAEQLADLMRGQLGLLARENAVHLVEPPVPARQEAEPHRPQVTVKSTREPLPWNGSVPRSGVDFSLYFFGDYPDTAATDKYRLIDEAAAFADRHDFHALWLPERHFHSFGALFPNPSVLAAALAARTERVRLHAGSVVLPLHNPFRVAEEWAVVDNISHGRAGLCVASGWHANDFALAPENYGRHRELVYSQLETVRTLWAGGEVTTTTGDGKQVALRTQPRPIQDRPPLYVAVVGNPDSYRQAAENDLGVVTNLMAQTVEQLAENIALYRKTRAEHGLDPEAGRVVVLLHTFVGDDLDATRETAFRPFCDYLRSSMSLFNQVTNSLGLDIDLAATADGDVDFMLRRAYQRYCESRALIGTPDSCAEVIGRLLDAGTDEFACFVDFGIDTEQVLASLPLLDAMRQRHRPRRGVALTPAQRRIWFLDQLYPGQALYNEPKAIRFDGPLDLETLHAALRRVIDRHPALRAVVEIVDGEPRLVTQPSELDCPTIDCVDVDETMALATVLAEVGRVPFDLANGPLLRLRLLRFGPERHLLFLVGHHIVIDALSTQILVTDLGAAYRDAPLPPISAELTAPVPVDDGRRATDLSFWHGYLEGAQELILPTDRARPPVRSGVGASITRELAHGIGERLREFGARHRSTVFSLLLAALGVALSRLSGQHDIVFGTGYGGRPAGAEGVVGMFVDTVPLRVDLTDDPAFGDLAARVTRSSLAAYEHRQVSFDELVRELNPVRDPGRNPLFQIAVEFETEPGIEFAPEVTAELIDVASDRATMDVMIYLTQHADGVRCLVEYDTALFDGSTVQRLMDYVEHALRHGIARPAESVSALPLTAADRALLAQWQGEPAGAPTQCLHDLVADQARRTPDAVAIVDDHRQLTYRQLDERSDRIAGVLAARGIGSGALVGVCLPRGPELIAALVGVLKSGAGYLPLDAAVPPARIEFMLGDSGAVAVVTTERLLTDLPALATVSPVLVDELDDVPTAPVSAPSTPDSLAYCIYTSGSTGQPKGVLVPHRGPVNLVRWHLAEFEPEDTLQWASPSFDGSVVEIFVTLASGARLVLMDDETRYDPAAVADTVRRHGVQRLSMPFTPLKYLMATRPSLPSLRTLISAGEATGSTPALRAFLDSHPDCVLHNMYGPTEGSVCATAQVVVPGDPAPPIGRPVAGVHVRLLDDCGRPVPVGSVGEIHLGGACVSDGYVNRPAETAAAFVSDPQRPGERLYRTGDLARWRDGVLEYLGRTDDQVKVRGFRIELGEVTRALTGIEGVRDAAVVATKDDNGEAQLVGYVVGDREVADLAAALSDVLPGYSVPRRWVWLDELPVSANGKLDRDRLPEPATRKAECSASVGGLEAQLHVLWCEELDCGPVDVTSSFFDLGGHSLSAVRLRDRVRDRLGLDFPLMEFFRKPTISGLAALLRGAGTTV</sequence>
<evidence type="ECO:0000256" key="1">
    <source>
        <dbReference type="ARBA" id="ARBA00001957"/>
    </source>
</evidence>
<comment type="caution">
    <text evidence="9">The sequence shown here is derived from an EMBL/GenBank/DDBJ whole genome shotgun (WGS) entry which is preliminary data.</text>
</comment>
<dbReference type="PROSITE" id="PS00455">
    <property type="entry name" value="AMP_BINDING"/>
    <property type="match status" value="1"/>
</dbReference>
<dbReference type="InterPro" id="IPR014030">
    <property type="entry name" value="Ketoacyl_synth_N"/>
</dbReference>
<dbReference type="Pfam" id="PF00296">
    <property type="entry name" value="Bac_luciferase"/>
    <property type="match status" value="1"/>
</dbReference>
<dbReference type="RefSeq" id="WP_273940995.1">
    <property type="nucleotide sequence ID" value="NZ_CP097263.1"/>
</dbReference>
<dbReference type="Gene3D" id="2.30.38.10">
    <property type="entry name" value="Luciferase, Domain 3"/>
    <property type="match status" value="1"/>
</dbReference>
<dbReference type="EMBL" id="JBHLUD010000004">
    <property type="protein sequence ID" value="MFC0542577.1"/>
    <property type="molecule type" value="Genomic_DNA"/>
</dbReference>
<dbReference type="InterPro" id="IPR025110">
    <property type="entry name" value="AMP-bd_C"/>
</dbReference>
<protein>
    <submittedName>
        <fullName evidence="9">Non-ribosomal peptide synthetase/type I polyketide synthase</fullName>
    </submittedName>
</protein>
<evidence type="ECO:0000256" key="5">
    <source>
        <dbReference type="ARBA" id="ARBA00029443"/>
    </source>
</evidence>
<feature type="domain" description="Carrier" evidence="7">
    <location>
        <begin position="556"/>
        <end position="630"/>
    </location>
</feature>
<evidence type="ECO:0000256" key="2">
    <source>
        <dbReference type="ARBA" id="ARBA00022450"/>
    </source>
</evidence>
<dbReference type="SUPFAM" id="SSF51679">
    <property type="entry name" value="Bacterial luciferase-like"/>
    <property type="match status" value="1"/>
</dbReference>
<dbReference type="Gene3D" id="3.40.50.980">
    <property type="match status" value="2"/>
</dbReference>
<dbReference type="InterPro" id="IPR010071">
    <property type="entry name" value="AA_adenyl_dom"/>
</dbReference>
<dbReference type="InterPro" id="IPR014043">
    <property type="entry name" value="Acyl_transferase_dom"/>
</dbReference>
<evidence type="ECO:0000259" key="8">
    <source>
        <dbReference type="PROSITE" id="PS52004"/>
    </source>
</evidence>
<dbReference type="CDD" id="cd19531">
    <property type="entry name" value="LCL_NRPS-like"/>
    <property type="match status" value="1"/>
</dbReference>
<dbReference type="InterPro" id="IPR009081">
    <property type="entry name" value="PP-bd_ACP"/>
</dbReference>
<dbReference type="InterPro" id="IPR016039">
    <property type="entry name" value="Thiolase-like"/>
</dbReference>
<dbReference type="InterPro" id="IPR036736">
    <property type="entry name" value="ACP-like_sf"/>
</dbReference>
<keyword evidence="4" id="KW-0808">Transferase</keyword>
<dbReference type="SUPFAM" id="SSF52777">
    <property type="entry name" value="CoA-dependent acyltransferases"/>
    <property type="match status" value="2"/>
</dbReference>
<feature type="region of interest" description="Disordered" evidence="6">
    <location>
        <begin position="1633"/>
        <end position="1654"/>
    </location>
</feature>
<dbReference type="Gene3D" id="3.30.559.10">
    <property type="entry name" value="Chloramphenicol acetyltransferase-like domain"/>
    <property type="match status" value="1"/>
</dbReference>
<keyword evidence="2" id="KW-0596">Phosphopantetheine</keyword>
<dbReference type="InterPro" id="IPR023213">
    <property type="entry name" value="CAT-like_dom_sf"/>
</dbReference>
<dbReference type="Gene3D" id="1.10.1240.100">
    <property type="match status" value="1"/>
</dbReference>
<dbReference type="CDD" id="cd05930">
    <property type="entry name" value="A_NRPS"/>
    <property type="match status" value="1"/>
</dbReference>
<dbReference type="InterPro" id="IPR024011">
    <property type="entry name" value="Biosynth_lucif-like_mOase_dom"/>
</dbReference>
<dbReference type="SMART" id="SM01294">
    <property type="entry name" value="PKS_PP_betabranch"/>
    <property type="match status" value="1"/>
</dbReference>
<proteinExistence type="inferred from homology"/>
<dbReference type="InterPro" id="IPR018201">
    <property type="entry name" value="Ketoacyl_synth_AS"/>
</dbReference>
<dbReference type="InterPro" id="IPR020845">
    <property type="entry name" value="AMP-binding_CS"/>
</dbReference>
<dbReference type="Gene3D" id="3.30.300.30">
    <property type="match status" value="2"/>
</dbReference>
<dbReference type="PROSITE" id="PS52004">
    <property type="entry name" value="KS3_2"/>
    <property type="match status" value="1"/>
</dbReference>
<dbReference type="Pfam" id="PF00501">
    <property type="entry name" value="AMP-binding"/>
    <property type="match status" value="2"/>
</dbReference>